<sequence length="60" mass="7079">MPDLLAEECNECSEEQKEAGGIRPSEVFSRKKKPDFKRNLLICMTLKRVYRTKYAKEIKE</sequence>
<dbReference type="SUPFAM" id="SSF100910">
    <property type="entry name" value="Chemosensory protein Csp2"/>
    <property type="match status" value="1"/>
</dbReference>
<proteinExistence type="predicted"/>
<dbReference type="InterPro" id="IPR036682">
    <property type="entry name" value="OS_D_A10/PebIII_sf"/>
</dbReference>
<organism evidence="1 2">
    <name type="scientific">Henosepilachna vigintioctopunctata</name>
    <dbReference type="NCBI Taxonomy" id="420089"/>
    <lineage>
        <taxon>Eukaryota</taxon>
        <taxon>Metazoa</taxon>
        <taxon>Ecdysozoa</taxon>
        <taxon>Arthropoda</taxon>
        <taxon>Hexapoda</taxon>
        <taxon>Insecta</taxon>
        <taxon>Pterygota</taxon>
        <taxon>Neoptera</taxon>
        <taxon>Endopterygota</taxon>
        <taxon>Coleoptera</taxon>
        <taxon>Polyphaga</taxon>
        <taxon>Cucujiformia</taxon>
        <taxon>Coccinelloidea</taxon>
        <taxon>Coccinellidae</taxon>
        <taxon>Epilachninae</taxon>
        <taxon>Epilachnini</taxon>
        <taxon>Henosepilachna</taxon>
    </lineage>
</organism>
<dbReference type="Proteomes" id="UP001431783">
    <property type="component" value="Unassembled WGS sequence"/>
</dbReference>
<feature type="non-terminal residue" evidence="1">
    <location>
        <position position="60"/>
    </location>
</feature>
<protein>
    <submittedName>
        <fullName evidence="1">Uncharacterized protein</fullName>
    </submittedName>
</protein>
<reference evidence="1 2" key="1">
    <citation type="submission" date="2023-03" db="EMBL/GenBank/DDBJ databases">
        <title>Genome insight into feeding habits of ladybird beetles.</title>
        <authorList>
            <person name="Li H.-S."/>
            <person name="Huang Y.-H."/>
            <person name="Pang H."/>
        </authorList>
    </citation>
    <scope>NUCLEOTIDE SEQUENCE [LARGE SCALE GENOMIC DNA]</scope>
    <source>
        <strain evidence="1">SYSU_2023b</strain>
        <tissue evidence="1">Whole body</tissue>
    </source>
</reference>
<evidence type="ECO:0000313" key="1">
    <source>
        <dbReference type="EMBL" id="KAK9877398.1"/>
    </source>
</evidence>
<accession>A0AAW1U9W1</accession>
<comment type="caution">
    <text evidence="1">The sequence shown here is derived from an EMBL/GenBank/DDBJ whole genome shotgun (WGS) entry which is preliminary data.</text>
</comment>
<dbReference type="AlphaFoldDB" id="A0AAW1U9W1"/>
<keyword evidence="2" id="KW-1185">Reference proteome</keyword>
<evidence type="ECO:0000313" key="2">
    <source>
        <dbReference type="Proteomes" id="UP001431783"/>
    </source>
</evidence>
<gene>
    <name evidence="1" type="ORF">WA026_018515</name>
</gene>
<dbReference type="EMBL" id="JARQZJ010000042">
    <property type="protein sequence ID" value="KAK9877398.1"/>
    <property type="molecule type" value="Genomic_DNA"/>
</dbReference>
<name>A0AAW1U9W1_9CUCU</name>